<proteinExistence type="predicted"/>
<keyword evidence="3" id="KW-1185">Reference proteome</keyword>
<feature type="compositionally biased region" description="Basic and acidic residues" evidence="1">
    <location>
        <begin position="44"/>
        <end position="59"/>
    </location>
</feature>
<gene>
    <name evidence="2" type="ORF">AAFF_G00251260</name>
</gene>
<evidence type="ECO:0000256" key="1">
    <source>
        <dbReference type="SAM" id="MobiDB-lite"/>
    </source>
</evidence>
<evidence type="ECO:0000313" key="3">
    <source>
        <dbReference type="Proteomes" id="UP001221898"/>
    </source>
</evidence>
<feature type="region of interest" description="Disordered" evidence="1">
    <location>
        <begin position="1"/>
        <end position="68"/>
    </location>
</feature>
<organism evidence="2 3">
    <name type="scientific">Aldrovandia affinis</name>
    <dbReference type="NCBI Taxonomy" id="143900"/>
    <lineage>
        <taxon>Eukaryota</taxon>
        <taxon>Metazoa</taxon>
        <taxon>Chordata</taxon>
        <taxon>Craniata</taxon>
        <taxon>Vertebrata</taxon>
        <taxon>Euteleostomi</taxon>
        <taxon>Actinopterygii</taxon>
        <taxon>Neopterygii</taxon>
        <taxon>Teleostei</taxon>
        <taxon>Notacanthiformes</taxon>
        <taxon>Halosauridae</taxon>
        <taxon>Aldrovandia</taxon>
    </lineage>
</organism>
<evidence type="ECO:0000313" key="2">
    <source>
        <dbReference type="EMBL" id="KAJ8377807.1"/>
    </source>
</evidence>
<dbReference type="Proteomes" id="UP001221898">
    <property type="component" value="Unassembled WGS sequence"/>
</dbReference>
<dbReference type="AlphaFoldDB" id="A0AAD7RCS8"/>
<name>A0AAD7RCS8_9TELE</name>
<dbReference type="EMBL" id="JAINUG010000339">
    <property type="protein sequence ID" value="KAJ8377807.1"/>
    <property type="molecule type" value="Genomic_DNA"/>
</dbReference>
<accession>A0AAD7RCS8</accession>
<sequence>MTEEATCVSFRGGEREREREGEEEEEKETDSKREAPPIFGIKGLKPEREREREICREENSPAPRCKML</sequence>
<protein>
    <submittedName>
        <fullName evidence="2">Uncharacterized protein</fullName>
    </submittedName>
</protein>
<reference evidence="2" key="1">
    <citation type="journal article" date="2023" name="Science">
        <title>Genome structures resolve the early diversification of teleost fishes.</title>
        <authorList>
            <person name="Parey E."/>
            <person name="Louis A."/>
            <person name="Montfort J."/>
            <person name="Bouchez O."/>
            <person name="Roques C."/>
            <person name="Iampietro C."/>
            <person name="Lluch J."/>
            <person name="Castinel A."/>
            <person name="Donnadieu C."/>
            <person name="Desvignes T."/>
            <person name="Floi Bucao C."/>
            <person name="Jouanno E."/>
            <person name="Wen M."/>
            <person name="Mejri S."/>
            <person name="Dirks R."/>
            <person name="Jansen H."/>
            <person name="Henkel C."/>
            <person name="Chen W.J."/>
            <person name="Zahm M."/>
            <person name="Cabau C."/>
            <person name="Klopp C."/>
            <person name="Thompson A.W."/>
            <person name="Robinson-Rechavi M."/>
            <person name="Braasch I."/>
            <person name="Lecointre G."/>
            <person name="Bobe J."/>
            <person name="Postlethwait J.H."/>
            <person name="Berthelot C."/>
            <person name="Roest Crollius H."/>
            <person name="Guiguen Y."/>
        </authorList>
    </citation>
    <scope>NUCLEOTIDE SEQUENCE</scope>
    <source>
        <strain evidence="2">NC1722</strain>
    </source>
</reference>
<comment type="caution">
    <text evidence="2">The sequence shown here is derived from an EMBL/GenBank/DDBJ whole genome shotgun (WGS) entry which is preliminary data.</text>
</comment>